<evidence type="ECO:0000313" key="10">
    <source>
        <dbReference type="Proteomes" id="UP000585721"/>
    </source>
</evidence>
<evidence type="ECO:0000256" key="8">
    <source>
        <dbReference type="SAM" id="Phobius"/>
    </source>
</evidence>
<dbReference type="Pfam" id="PF02535">
    <property type="entry name" value="Zip"/>
    <property type="match status" value="1"/>
</dbReference>
<feature type="transmembrane region" description="Helical" evidence="8">
    <location>
        <begin position="178"/>
        <end position="196"/>
    </location>
</feature>
<feature type="transmembrane region" description="Helical" evidence="8">
    <location>
        <begin position="147"/>
        <end position="171"/>
    </location>
</feature>
<feature type="transmembrane region" description="Helical" evidence="8">
    <location>
        <begin position="202"/>
        <end position="223"/>
    </location>
</feature>
<dbReference type="EMBL" id="JACHGR010000001">
    <property type="protein sequence ID" value="MBB6054196.1"/>
    <property type="molecule type" value="Genomic_DNA"/>
</dbReference>
<dbReference type="PANTHER" id="PTHR11040">
    <property type="entry name" value="ZINC/IRON TRANSPORTER"/>
    <property type="match status" value="1"/>
</dbReference>
<keyword evidence="3" id="KW-1003">Cell membrane</keyword>
<evidence type="ECO:0000256" key="2">
    <source>
        <dbReference type="ARBA" id="ARBA00006939"/>
    </source>
</evidence>
<sequence>MNQAIWAGLLASFIAGGIGTAAGAGGVFVFRQLSARLEDALLSVAAGIMLAATFFSLLLPALEHAEALIGLKFPAVLLVSSGILLGAVGLWYLHQHLPHEHFIIGNDNQMNTKIRKIWLFIMAITLHNFPEGMAVGVAFAGSDPANAITLATGIGLQNLPEGLAVAASLLAINYSRKLAFLIAALTGLVEPIGGFIGASLGIVSVAMLPCMLGLAAGAMLFVISHEIIPETHRRGYEHLATFSLIAGFIVMMLLDATLG</sequence>
<evidence type="ECO:0000256" key="1">
    <source>
        <dbReference type="ARBA" id="ARBA00004651"/>
    </source>
</evidence>
<keyword evidence="4 8" id="KW-0812">Transmembrane</keyword>
<evidence type="ECO:0000256" key="4">
    <source>
        <dbReference type="ARBA" id="ARBA00022692"/>
    </source>
</evidence>
<evidence type="ECO:0000256" key="6">
    <source>
        <dbReference type="ARBA" id="ARBA00022989"/>
    </source>
</evidence>
<dbReference type="AlphaFoldDB" id="A0A841GCC9"/>
<proteinExistence type="inferred from homology"/>
<evidence type="ECO:0000313" key="9">
    <source>
        <dbReference type="EMBL" id="MBB6054196.1"/>
    </source>
</evidence>
<dbReference type="Proteomes" id="UP000585721">
    <property type="component" value="Unassembled WGS sequence"/>
</dbReference>
<keyword evidence="10" id="KW-1185">Reference proteome</keyword>
<dbReference type="GO" id="GO:0005886">
    <property type="term" value="C:plasma membrane"/>
    <property type="evidence" value="ECO:0007669"/>
    <property type="project" value="UniProtKB-SubCell"/>
</dbReference>
<dbReference type="PANTHER" id="PTHR11040:SF211">
    <property type="entry name" value="ZINC TRANSPORTER ZIP11"/>
    <property type="match status" value="1"/>
</dbReference>
<feature type="transmembrane region" description="Helical" evidence="8">
    <location>
        <begin position="73"/>
        <end position="93"/>
    </location>
</feature>
<keyword evidence="7 8" id="KW-0472">Membrane</keyword>
<dbReference type="GO" id="GO:0005385">
    <property type="term" value="F:zinc ion transmembrane transporter activity"/>
    <property type="evidence" value="ECO:0007669"/>
    <property type="project" value="TreeGrafter"/>
</dbReference>
<name>A0A841GCC9_9GAMM</name>
<feature type="transmembrane region" description="Helical" evidence="8">
    <location>
        <begin position="6"/>
        <end position="29"/>
    </location>
</feature>
<feature type="transmembrane region" description="Helical" evidence="8">
    <location>
        <begin position="41"/>
        <end position="61"/>
    </location>
</feature>
<comment type="similarity">
    <text evidence="2">Belongs to the ZIP transporter (TC 2.A.5) family.</text>
</comment>
<comment type="caution">
    <text evidence="9">The sequence shown here is derived from an EMBL/GenBank/DDBJ whole genome shotgun (WGS) entry which is preliminary data.</text>
</comment>
<dbReference type="RefSeq" id="WP_188025025.1">
    <property type="nucleotide sequence ID" value="NZ_JACHGR010000001.1"/>
</dbReference>
<reference evidence="9 10" key="1">
    <citation type="submission" date="2020-08" db="EMBL/GenBank/DDBJ databases">
        <title>Genomic Encyclopedia of Type Strains, Phase IV (KMG-IV): sequencing the most valuable type-strain genomes for metagenomic binning, comparative biology and taxonomic classification.</title>
        <authorList>
            <person name="Goeker M."/>
        </authorList>
    </citation>
    <scope>NUCLEOTIDE SEQUENCE [LARGE SCALE GENOMIC DNA]</scope>
    <source>
        <strain evidence="9 10">DSM 22975</strain>
    </source>
</reference>
<dbReference type="InterPro" id="IPR003689">
    <property type="entry name" value="ZIP"/>
</dbReference>
<evidence type="ECO:0000256" key="5">
    <source>
        <dbReference type="ARBA" id="ARBA00022833"/>
    </source>
</evidence>
<organism evidence="9 10">
    <name type="scientific">Tolumonas osonensis</name>
    <dbReference type="NCBI Taxonomy" id="675874"/>
    <lineage>
        <taxon>Bacteria</taxon>
        <taxon>Pseudomonadati</taxon>
        <taxon>Pseudomonadota</taxon>
        <taxon>Gammaproteobacteria</taxon>
        <taxon>Aeromonadales</taxon>
        <taxon>Aeromonadaceae</taxon>
        <taxon>Tolumonas</taxon>
    </lineage>
</organism>
<accession>A0A841GCC9</accession>
<keyword evidence="5" id="KW-0862">Zinc</keyword>
<gene>
    <name evidence="9" type="ORF">HNR75_000061</name>
</gene>
<feature type="transmembrane region" description="Helical" evidence="8">
    <location>
        <begin position="235"/>
        <end position="254"/>
    </location>
</feature>
<evidence type="ECO:0000256" key="3">
    <source>
        <dbReference type="ARBA" id="ARBA00022475"/>
    </source>
</evidence>
<keyword evidence="6 8" id="KW-1133">Transmembrane helix</keyword>
<protein>
    <submittedName>
        <fullName evidence="9">ZIP family zinc transporter</fullName>
    </submittedName>
</protein>
<feature type="transmembrane region" description="Helical" evidence="8">
    <location>
        <begin position="117"/>
        <end position="141"/>
    </location>
</feature>
<evidence type="ECO:0000256" key="7">
    <source>
        <dbReference type="ARBA" id="ARBA00023136"/>
    </source>
</evidence>
<comment type="subcellular location">
    <subcellularLocation>
        <location evidence="1">Cell membrane</location>
        <topology evidence="1">Multi-pass membrane protein</topology>
    </subcellularLocation>
</comment>